<dbReference type="Pfam" id="PF08281">
    <property type="entry name" value="Sigma70_r4_2"/>
    <property type="match status" value="1"/>
</dbReference>
<dbReference type="GO" id="GO:0006352">
    <property type="term" value="P:DNA-templated transcription initiation"/>
    <property type="evidence" value="ECO:0007669"/>
    <property type="project" value="InterPro"/>
</dbReference>
<dbReference type="NCBIfam" id="TIGR02937">
    <property type="entry name" value="sigma70-ECF"/>
    <property type="match status" value="1"/>
</dbReference>
<dbReference type="AlphaFoldDB" id="A0AAJ5WQJ6"/>
<feature type="domain" description="RNA polymerase sigma-70 region 2" evidence="5">
    <location>
        <begin position="27"/>
        <end position="93"/>
    </location>
</feature>
<dbReference type="Proteomes" id="UP001220610">
    <property type="component" value="Chromosome"/>
</dbReference>
<dbReference type="InterPro" id="IPR013249">
    <property type="entry name" value="RNA_pol_sigma70_r4_t2"/>
</dbReference>
<evidence type="ECO:0000256" key="4">
    <source>
        <dbReference type="ARBA" id="ARBA00023163"/>
    </source>
</evidence>
<name>A0AAJ5WQJ6_9BACT</name>
<proteinExistence type="inferred from homology"/>
<dbReference type="PANTHER" id="PTHR43133">
    <property type="entry name" value="RNA POLYMERASE ECF-TYPE SIGMA FACTO"/>
    <property type="match status" value="1"/>
</dbReference>
<keyword evidence="4" id="KW-0804">Transcription</keyword>
<keyword evidence="3" id="KW-0731">Sigma factor</keyword>
<keyword evidence="2" id="KW-0805">Transcription regulation</keyword>
<dbReference type="PANTHER" id="PTHR43133:SF46">
    <property type="entry name" value="RNA POLYMERASE SIGMA-70 FACTOR ECF SUBFAMILY"/>
    <property type="match status" value="1"/>
</dbReference>
<dbReference type="InterPro" id="IPR039425">
    <property type="entry name" value="RNA_pol_sigma-70-like"/>
</dbReference>
<dbReference type="InterPro" id="IPR013325">
    <property type="entry name" value="RNA_pol_sigma_r2"/>
</dbReference>
<sequence>MSVRNINNDPVLLGRIADGDPQAFESLYRQFRSTTFSIALHFVKSPFGAEEVTQEVYVGVWISRAGLRDVENIEAYLYTSTFNKAVQYLKKQKNQEEVMVWAADQGEDQHNVTEELVTYREISRSLQAAIEQLPPQKKIIYRLNKEQGLSYKDIADKLNISPHTVKNHLVETMKILKQSLRHFPASAAFIEITRIFFSGR</sequence>
<dbReference type="InterPro" id="IPR036388">
    <property type="entry name" value="WH-like_DNA-bd_sf"/>
</dbReference>
<evidence type="ECO:0000256" key="3">
    <source>
        <dbReference type="ARBA" id="ARBA00023082"/>
    </source>
</evidence>
<gene>
    <name evidence="7" type="ORF">P0Y53_17290</name>
</gene>
<organism evidence="7 8">
    <name type="scientific">Candidatus Pseudobacter hemicellulosilyticus</name>
    <dbReference type="NCBI Taxonomy" id="3121375"/>
    <lineage>
        <taxon>Bacteria</taxon>
        <taxon>Pseudomonadati</taxon>
        <taxon>Bacteroidota</taxon>
        <taxon>Chitinophagia</taxon>
        <taxon>Chitinophagales</taxon>
        <taxon>Chitinophagaceae</taxon>
        <taxon>Pseudobacter</taxon>
    </lineage>
</organism>
<reference evidence="7" key="1">
    <citation type="submission" date="2023-03" db="EMBL/GenBank/DDBJ databases">
        <title>Andean soil-derived lignocellulolytic bacterial consortium as a source of novel taxa and putative plastic-active enzymes.</title>
        <authorList>
            <person name="Diaz-Garcia L."/>
            <person name="Chuvochina M."/>
            <person name="Feuerriegel G."/>
            <person name="Bunk B."/>
            <person name="Sproer C."/>
            <person name="Streit W.R."/>
            <person name="Rodriguez L.M."/>
            <person name="Overmann J."/>
            <person name="Jimenez D.J."/>
        </authorList>
    </citation>
    <scope>NUCLEOTIDE SEQUENCE</scope>
    <source>
        <strain evidence="7">MAG 7</strain>
    </source>
</reference>
<evidence type="ECO:0000313" key="7">
    <source>
        <dbReference type="EMBL" id="WEK34244.1"/>
    </source>
</evidence>
<evidence type="ECO:0000256" key="2">
    <source>
        <dbReference type="ARBA" id="ARBA00023015"/>
    </source>
</evidence>
<feature type="domain" description="RNA polymerase sigma factor 70 region 4 type 2" evidence="6">
    <location>
        <begin position="124"/>
        <end position="174"/>
    </location>
</feature>
<evidence type="ECO:0000256" key="1">
    <source>
        <dbReference type="ARBA" id="ARBA00010641"/>
    </source>
</evidence>
<dbReference type="EMBL" id="CP119311">
    <property type="protein sequence ID" value="WEK34244.1"/>
    <property type="molecule type" value="Genomic_DNA"/>
</dbReference>
<dbReference type="Gene3D" id="1.10.10.10">
    <property type="entry name" value="Winged helix-like DNA-binding domain superfamily/Winged helix DNA-binding domain"/>
    <property type="match status" value="1"/>
</dbReference>
<dbReference type="InterPro" id="IPR014284">
    <property type="entry name" value="RNA_pol_sigma-70_dom"/>
</dbReference>
<dbReference type="Pfam" id="PF04542">
    <property type="entry name" value="Sigma70_r2"/>
    <property type="match status" value="1"/>
</dbReference>
<evidence type="ECO:0000313" key="8">
    <source>
        <dbReference type="Proteomes" id="UP001220610"/>
    </source>
</evidence>
<evidence type="ECO:0000259" key="6">
    <source>
        <dbReference type="Pfam" id="PF08281"/>
    </source>
</evidence>
<dbReference type="Gene3D" id="1.10.1740.10">
    <property type="match status" value="1"/>
</dbReference>
<protein>
    <submittedName>
        <fullName evidence="7">RNA polymerase sigma-70 factor</fullName>
    </submittedName>
</protein>
<comment type="similarity">
    <text evidence="1">Belongs to the sigma-70 factor family. ECF subfamily.</text>
</comment>
<dbReference type="GO" id="GO:0016987">
    <property type="term" value="F:sigma factor activity"/>
    <property type="evidence" value="ECO:0007669"/>
    <property type="project" value="UniProtKB-KW"/>
</dbReference>
<dbReference type="InterPro" id="IPR013324">
    <property type="entry name" value="RNA_pol_sigma_r3/r4-like"/>
</dbReference>
<evidence type="ECO:0000259" key="5">
    <source>
        <dbReference type="Pfam" id="PF04542"/>
    </source>
</evidence>
<dbReference type="SUPFAM" id="SSF88946">
    <property type="entry name" value="Sigma2 domain of RNA polymerase sigma factors"/>
    <property type="match status" value="1"/>
</dbReference>
<dbReference type="NCBIfam" id="TIGR02985">
    <property type="entry name" value="Sig70_bacteroi1"/>
    <property type="match status" value="1"/>
</dbReference>
<dbReference type="InterPro" id="IPR007627">
    <property type="entry name" value="RNA_pol_sigma70_r2"/>
</dbReference>
<accession>A0AAJ5WQJ6</accession>
<dbReference type="GO" id="GO:0003677">
    <property type="term" value="F:DNA binding"/>
    <property type="evidence" value="ECO:0007669"/>
    <property type="project" value="InterPro"/>
</dbReference>
<dbReference type="SUPFAM" id="SSF88659">
    <property type="entry name" value="Sigma3 and sigma4 domains of RNA polymerase sigma factors"/>
    <property type="match status" value="1"/>
</dbReference>
<dbReference type="InterPro" id="IPR014327">
    <property type="entry name" value="RNA_pol_sigma70_bacteroid"/>
</dbReference>